<reference evidence="4" key="1">
    <citation type="submission" date="2021-04" db="EMBL/GenBank/DDBJ databases">
        <authorList>
            <consortium name="Molecular Ecology Group"/>
        </authorList>
    </citation>
    <scope>NUCLEOTIDE SEQUENCE</scope>
</reference>
<keyword evidence="2" id="KW-0175">Coiled coil</keyword>
<evidence type="ECO:0000313" key="4">
    <source>
        <dbReference type="EMBL" id="CAG5131598.1"/>
    </source>
</evidence>
<evidence type="ECO:0008006" key="6">
    <source>
        <dbReference type="Google" id="ProtNLM"/>
    </source>
</evidence>
<evidence type="ECO:0000256" key="1">
    <source>
        <dbReference type="ARBA" id="ARBA00008686"/>
    </source>
</evidence>
<evidence type="ECO:0000313" key="5">
    <source>
        <dbReference type="Proteomes" id="UP000678393"/>
    </source>
</evidence>
<dbReference type="OrthoDB" id="2445127at2759"/>
<keyword evidence="5" id="KW-1185">Reference proteome</keyword>
<feature type="coiled-coil region" evidence="2">
    <location>
        <begin position="115"/>
        <end position="176"/>
    </location>
</feature>
<dbReference type="GO" id="GO:0005737">
    <property type="term" value="C:cytoplasm"/>
    <property type="evidence" value="ECO:0007669"/>
    <property type="project" value="InterPro"/>
</dbReference>
<protein>
    <recommendedName>
        <fullName evidence="6">Dysbindin</fullName>
    </recommendedName>
</protein>
<accession>A0A8S3ZU99</accession>
<proteinExistence type="inferred from homology"/>
<comment type="similarity">
    <text evidence="1">Belongs to the dysbindin family.</text>
</comment>
<feature type="compositionally biased region" description="Basic and acidic residues" evidence="3">
    <location>
        <begin position="335"/>
        <end position="352"/>
    </location>
</feature>
<dbReference type="InterPro" id="IPR007531">
    <property type="entry name" value="Dysbindin"/>
</dbReference>
<sequence length="352" mass="39918">MSVFKKLKGSFQTAQQDIVDGIRALTSTDSQSRNVSSKQINLDAGADLLYRFQTNWSLIYHGTSESAQSAEEVAGLLTSVLTVWDKYAESVTNFEQETRKVSGVFATLAQLHALLDGLQQDFLIAEKQLNMLEDICEEQDFRNRCLKEQKSLAVYKAKKESEVEKLKVDFAQLHARKMAEIESVKKMNLQERAEAFMSAFQEDVNYYHTHGHHDRLPVKTFLVPSLSKIELDQDSQALDSFLGANGGSNEPGNLESSGEGVYFEDDYITDYSVKEDVDFLEESGYNSSSVIREMELEDSFYEKTHGYDNECPHDEVTDGLERVDDNVCDISQTRNDNDPSFKDNKNNEEIIE</sequence>
<feature type="region of interest" description="Disordered" evidence="3">
    <location>
        <begin position="330"/>
        <end position="352"/>
    </location>
</feature>
<evidence type="ECO:0000256" key="3">
    <source>
        <dbReference type="SAM" id="MobiDB-lite"/>
    </source>
</evidence>
<dbReference type="AlphaFoldDB" id="A0A8S3ZU99"/>
<dbReference type="EMBL" id="CAJHNH020004768">
    <property type="protein sequence ID" value="CAG5131598.1"/>
    <property type="molecule type" value="Genomic_DNA"/>
</dbReference>
<gene>
    <name evidence="4" type="ORF">CUNI_LOCUS17156</name>
</gene>
<dbReference type="Proteomes" id="UP000678393">
    <property type="component" value="Unassembled WGS sequence"/>
</dbReference>
<comment type="caution">
    <text evidence="4">The sequence shown here is derived from an EMBL/GenBank/DDBJ whole genome shotgun (WGS) entry which is preliminary data.</text>
</comment>
<dbReference type="PANTHER" id="PTHR16294">
    <property type="entry name" value="DYSTROBREVIN BINDING PROTEIN 1 DYSBINDIN"/>
    <property type="match status" value="1"/>
</dbReference>
<name>A0A8S3ZU99_9EUPU</name>
<dbReference type="PANTHER" id="PTHR16294:SF6">
    <property type="entry name" value="DYNAMIN N-TERMINAL DOMAIN-CONTAINING PROTEIN"/>
    <property type="match status" value="1"/>
</dbReference>
<evidence type="ECO:0000256" key="2">
    <source>
        <dbReference type="SAM" id="Coils"/>
    </source>
</evidence>
<organism evidence="4 5">
    <name type="scientific">Candidula unifasciata</name>
    <dbReference type="NCBI Taxonomy" id="100452"/>
    <lineage>
        <taxon>Eukaryota</taxon>
        <taxon>Metazoa</taxon>
        <taxon>Spiralia</taxon>
        <taxon>Lophotrochozoa</taxon>
        <taxon>Mollusca</taxon>
        <taxon>Gastropoda</taxon>
        <taxon>Heterobranchia</taxon>
        <taxon>Euthyneura</taxon>
        <taxon>Panpulmonata</taxon>
        <taxon>Eupulmonata</taxon>
        <taxon>Stylommatophora</taxon>
        <taxon>Helicina</taxon>
        <taxon>Helicoidea</taxon>
        <taxon>Geomitridae</taxon>
        <taxon>Candidula</taxon>
    </lineage>
</organism>